<dbReference type="PROSITE" id="PS01124">
    <property type="entry name" value="HTH_ARAC_FAMILY_2"/>
    <property type="match status" value="1"/>
</dbReference>
<dbReference type="OrthoDB" id="323290at2"/>
<proteinExistence type="predicted"/>
<keyword evidence="1" id="KW-0805">Transcription regulation</keyword>
<dbReference type="Proteomes" id="UP000277579">
    <property type="component" value="Unassembled WGS sequence"/>
</dbReference>
<evidence type="ECO:0000256" key="2">
    <source>
        <dbReference type="ARBA" id="ARBA00023125"/>
    </source>
</evidence>
<dbReference type="InterPro" id="IPR046532">
    <property type="entry name" value="DUF6597"/>
</dbReference>
<dbReference type="GO" id="GO:0043565">
    <property type="term" value="F:sequence-specific DNA binding"/>
    <property type="evidence" value="ECO:0007669"/>
    <property type="project" value="InterPro"/>
</dbReference>
<feature type="domain" description="HTH araC/xylS-type" evidence="4">
    <location>
        <begin position="166"/>
        <end position="257"/>
    </location>
</feature>
<accession>A0A495M3N5</accession>
<dbReference type="InterPro" id="IPR050204">
    <property type="entry name" value="AraC_XylS_family_regulators"/>
</dbReference>
<comment type="caution">
    <text evidence="5">The sequence shown here is derived from an EMBL/GenBank/DDBJ whole genome shotgun (WGS) entry which is preliminary data.</text>
</comment>
<evidence type="ECO:0000313" key="6">
    <source>
        <dbReference type="Proteomes" id="UP000277579"/>
    </source>
</evidence>
<organism evidence="5 6">
    <name type="scientific">Flavobacterium endophyticum</name>
    <dbReference type="NCBI Taxonomy" id="1540163"/>
    <lineage>
        <taxon>Bacteria</taxon>
        <taxon>Pseudomonadati</taxon>
        <taxon>Bacteroidota</taxon>
        <taxon>Flavobacteriia</taxon>
        <taxon>Flavobacteriales</taxon>
        <taxon>Flavobacteriaceae</taxon>
        <taxon>Flavobacterium</taxon>
    </lineage>
</organism>
<evidence type="ECO:0000256" key="3">
    <source>
        <dbReference type="ARBA" id="ARBA00023163"/>
    </source>
</evidence>
<dbReference type="PANTHER" id="PTHR46796:SF13">
    <property type="entry name" value="HTH-TYPE TRANSCRIPTIONAL ACTIVATOR RHAS"/>
    <property type="match status" value="1"/>
</dbReference>
<dbReference type="SMART" id="SM00342">
    <property type="entry name" value="HTH_ARAC"/>
    <property type="match status" value="1"/>
</dbReference>
<evidence type="ECO:0000256" key="1">
    <source>
        <dbReference type="ARBA" id="ARBA00023015"/>
    </source>
</evidence>
<evidence type="ECO:0000259" key="4">
    <source>
        <dbReference type="PROSITE" id="PS01124"/>
    </source>
</evidence>
<keyword evidence="6" id="KW-1185">Reference proteome</keyword>
<keyword evidence="3" id="KW-0804">Transcription</keyword>
<dbReference type="Pfam" id="PF20240">
    <property type="entry name" value="DUF6597"/>
    <property type="match status" value="1"/>
</dbReference>
<keyword evidence="2 5" id="KW-0238">DNA-binding</keyword>
<gene>
    <name evidence="5" type="ORF">CLV94_2920</name>
</gene>
<protein>
    <submittedName>
        <fullName evidence="5">AraC-like DNA-binding protein</fullName>
    </submittedName>
</protein>
<reference evidence="5 6" key="1">
    <citation type="submission" date="2018-10" db="EMBL/GenBank/DDBJ databases">
        <title>Genomic Encyclopedia of Archaeal and Bacterial Type Strains, Phase II (KMG-II): from individual species to whole genera.</title>
        <authorList>
            <person name="Goeker M."/>
        </authorList>
    </citation>
    <scope>NUCLEOTIDE SEQUENCE [LARGE SCALE GENOMIC DNA]</scope>
    <source>
        <strain evidence="5 6">DSM 29537</strain>
    </source>
</reference>
<dbReference type="AlphaFoldDB" id="A0A495M3N5"/>
<name>A0A495M3N5_9FLAO</name>
<dbReference type="Gene3D" id="1.10.10.60">
    <property type="entry name" value="Homeodomain-like"/>
    <property type="match status" value="1"/>
</dbReference>
<dbReference type="PANTHER" id="PTHR46796">
    <property type="entry name" value="HTH-TYPE TRANSCRIPTIONAL ACTIVATOR RHAS-RELATED"/>
    <property type="match status" value="1"/>
</dbReference>
<sequence>MTYKQYAVHPDLKNWIRYFWSYDVCTSETQVLHVRSFADRYPRLIFQDIRSFSPIKGADGCIKPICYLSGVDTQPTDAFWDSRFSHFGISFQPHALHTFFGINAADLTDQMPDIGLLDKTEIAALLTDAHDHLERVALLSHYFYKKITQAKGDTIINNLFQGDWADRLDNEKSLAAIASHYHISERQLQRKFKQNVGVSARKFARIAKFEKSLQAISSVQYGNLTQVAYDLEYTDQSHFIKDFKLFSGLSPYDFVRQANLGSESASFIYPDPMA</sequence>
<dbReference type="InterPro" id="IPR018060">
    <property type="entry name" value="HTH_AraC"/>
</dbReference>
<dbReference type="EMBL" id="RBLC01000004">
    <property type="protein sequence ID" value="RKS20541.1"/>
    <property type="molecule type" value="Genomic_DNA"/>
</dbReference>
<dbReference type="GO" id="GO:0003700">
    <property type="term" value="F:DNA-binding transcription factor activity"/>
    <property type="evidence" value="ECO:0007669"/>
    <property type="project" value="InterPro"/>
</dbReference>
<evidence type="ECO:0000313" key="5">
    <source>
        <dbReference type="EMBL" id="RKS20541.1"/>
    </source>
</evidence>
<dbReference type="RefSeq" id="WP_121377196.1">
    <property type="nucleotide sequence ID" value="NZ_RBLC01000004.1"/>
</dbReference>
<dbReference type="Pfam" id="PF12833">
    <property type="entry name" value="HTH_18"/>
    <property type="match status" value="1"/>
</dbReference>